<evidence type="ECO:0008006" key="4">
    <source>
        <dbReference type="Google" id="ProtNLM"/>
    </source>
</evidence>
<sequence length="99" mass="10892">MPPLMNARAILGVALLSTTLLSGCQVMANSPPQEMLDERGRVVARWVKAGTDGQGCQLYRRVSLSEDHVPDASLWYWDGKSFTVSSEKCTNHRGKALDD</sequence>
<gene>
    <name evidence="2" type="ORF">GCM10007160_27640</name>
</gene>
<dbReference type="EMBL" id="BMXS01000014">
    <property type="protein sequence ID" value="GGX98567.1"/>
    <property type="molecule type" value="Genomic_DNA"/>
</dbReference>
<protein>
    <recommendedName>
        <fullName evidence="4">Lipoprotein</fullName>
    </recommendedName>
</protein>
<evidence type="ECO:0000256" key="1">
    <source>
        <dbReference type="SAM" id="SignalP"/>
    </source>
</evidence>
<reference evidence="3" key="1">
    <citation type="journal article" date="2019" name="Int. J. Syst. Evol. Microbiol.">
        <title>The Global Catalogue of Microorganisms (GCM) 10K type strain sequencing project: providing services to taxonomists for standard genome sequencing and annotation.</title>
        <authorList>
            <consortium name="The Broad Institute Genomics Platform"/>
            <consortium name="The Broad Institute Genome Sequencing Center for Infectious Disease"/>
            <person name="Wu L."/>
            <person name="Ma J."/>
        </authorList>
    </citation>
    <scope>NUCLEOTIDE SEQUENCE [LARGE SCALE GENOMIC DNA]</scope>
    <source>
        <strain evidence="3">KCTC 22228</strain>
    </source>
</reference>
<feature type="signal peptide" evidence="1">
    <location>
        <begin position="1"/>
        <end position="28"/>
    </location>
</feature>
<accession>A0ABQ2YZR5</accession>
<evidence type="ECO:0000313" key="2">
    <source>
        <dbReference type="EMBL" id="GGX98567.1"/>
    </source>
</evidence>
<name>A0ABQ2YZR5_9GAMM</name>
<dbReference type="RefSeq" id="WP_189470168.1">
    <property type="nucleotide sequence ID" value="NZ_BMXS01000014.1"/>
</dbReference>
<evidence type="ECO:0000313" key="3">
    <source>
        <dbReference type="Proteomes" id="UP000653056"/>
    </source>
</evidence>
<feature type="chain" id="PRO_5046494720" description="Lipoprotein" evidence="1">
    <location>
        <begin position="29"/>
        <end position="99"/>
    </location>
</feature>
<comment type="caution">
    <text evidence="2">The sequence shown here is derived from an EMBL/GenBank/DDBJ whole genome shotgun (WGS) entry which is preliminary data.</text>
</comment>
<organism evidence="2 3">
    <name type="scientific">Litchfieldella qijiaojingensis</name>
    <dbReference type="NCBI Taxonomy" id="980347"/>
    <lineage>
        <taxon>Bacteria</taxon>
        <taxon>Pseudomonadati</taxon>
        <taxon>Pseudomonadota</taxon>
        <taxon>Gammaproteobacteria</taxon>
        <taxon>Oceanospirillales</taxon>
        <taxon>Halomonadaceae</taxon>
        <taxon>Litchfieldella</taxon>
    </lineage>
</organism>
<keyword evidence="3" id="KW-1185">Reference proteome</keyword>
<dbReference type="Proteomes" id="UP000653056">
    <property type="component" value="Unassembled WGS sequence"/>
</dbReference>
<proteinExistence type="predicted"/>
<keyword evidence="1" id="KW-0732">Signal</keyword>